<dbReference type="InterPro" id="IPR015500">
    <property type="entry name" value="Peptidase_S8_subtilisin-rel"/>
</dbReference>
<organism evidence="10 11">
    <name type="scientific">Streptomyces diacarni</name>
    <dbReference type="NCBI Taxonomy" id="2800381"/>
    <lineage>
        <taxon>Bacteria</taxon>
        <taxon>Bacillati</taxon>
        <taxon>Actinomycetota</taxon>
        <taxon>Actinomycetes</taxon>
        <taxon>Kitasatosporales</taxon>
        <taxon>Streptomycetaceae</taxon>
        <taxon>Streptomyces</taxon>
    </lineage>
</organism>
<dbReference type="EMBL" id="QOIN01000046">
    <property type="protein sequence ID" value="RCG21417.1"/>
    <property type="molecule type" value="Genomic_DNA"/>
</dbReference>
<reference evidence="10 11" key="1">
    <citation type="submission" date="2018-06" db="EMBL/GenBank/DDBJ databases">
        <title>Streptomyces reniochalinae sp. nov. and Streptomyces diacarnus sp. nov. from marine sponges.</title>
        <authorList>
            <person name="Li L."/>
        </authorList>
    </citation>
    <scope>NUCLEOTIDE SEQUENCE [LARGE SCALE GENOMIC DNA]</scope>
    <source>
        <strain evidence="10 11">LHW51701</strain>
    </source>
</reference>
<comment type="caution">
    <text evidence="10">The sequence shown here is derived from an EMBL/GenBank/DDBJ whole genome shotgun (WGS) entry which is preliminary data.</text>
</comment>
<feature type="active site" description="Charge relay system" evidence="5">
    <location>
        <position position="67"/>
    </location>
</feature>
<dbReference type="InterPro" id="IPR036852">
    <property type="entry name" value="Peptidase_S8/S53_dom_sf"/>
</dbReference>
<accession>A0A367EVK5</accession>
<proteinExistence type="inferred from homology"/>
<dbReference type="SUPFAM" id="SSF52743">
    <property type="entry name" value="Subtilisin-like"/>
    <property type="match status" value="1"/>
</dbReference>
<dbReference type="PROSITE" id="PS51892">
    <property type="entry name" value="SUBTILASE"/>
    <property type="match status" value="1"/>
</dbReference>
<keyword evidence="7" id="KW-0472">Membrane</keyword>
<feature type="region of interest" description="Disordered" evidence="6">
    <location>
        <begin position="384"/>
        <end position="430"/>
    </location>
</feature>
<dbReference type="AlphaFoldDB" id="A0A367EVK5"/>
<feature type="compositionally biased region" description="Gly residues" evidence="6">
    <location>
        <begin position="418"/>
        <end position="430"/>
    </location>
</feature>
<feature type="domain" description="Peptidase S8/S53" evidence="9">
    <location>
        <begin position="58"/>
        <end position="305"/>
    </location>
</feature>
<feature type="compositionally biased region" description="Gly residues" evidence="6">
    <location>
        <begin position="389"/>
        <end position="404"/>
    </location>
</feature>
<keyword evidence="2 5" id="KW-0645">Protease</keyword>
<evidence type="ECO:0000256" key="3">
    <source>
        <dbReference type="ARBA" id="ARBA00022801"/>
    </source>
</evidence>
<evidence type="ECO:0000256" key="1">
    <source>
        <dbReference type="ARBA" id="ARBA00011073"/>
    </source>
</evidence>
<dbReference type="InterPro" id="IPR000209">
    <property type="entry name" value="Peptidase_S8/S53_dom"/>
</dbReference>
<dbReference type="Pfam" id="PF00082">
    <property type="entry name" value="Peptidase_S8"/>
    <property type="match status" value="1"/>
</dbReference>
<evidence type="ECO:0000256" key="5">
    <source>
        <dbReference type="PROSITE-ProRule" id="PRU01240"/>
    </source>
</evidence>
<evidence type="ECO:0000256" key="4">
    <source>
        <dbReference type="ARBA" id="ARBA00022825"/>
    </source>
</evidence>
<dbReference type="Gene3D" id="3.40.50.200">
    <property type="entry name" value="Peptidase S8/S53 domain"/>
    <property type="match status" value="1"/>
</dbReference>
<keyword evidence="8" id="KW-0732">Signal</keyword>
<dbReference type="GO" id="GO:0004252">
    <property type="term" value="F:serine-type endopeptidase activity"/>
    <property type="evidence" value="ECO:0007669"/>
    <property type="project" value="UniProtKB-UniRule"/>
</dbReference>
<evidence type="ECO:0000256" key="7">
    <source>
        <dbReference type="SAM" id="Phobius"/>
    </source>
</evidence>
<keyword evidence="11" id="KW-1185">Reference proteome</keyword>
<evidence type="ECO:0000313" key="10">
    <source>
        <dbReference type="EMBL" id="RCG21417.1"/>
    </source>
</evidence>
<evidence type="ECO:0000256" key="2">
    <source>
        <dbReference type="ARBA" id="ARBA00022670"/>
    </source>
</evidence>
<dbReference type="RefSeq" id="WP_114023051.1">
    <property type="nucleotide sequence ID" value="NZ_QOIN01000046.1"/>
</dbReference>
<evidence type="ECO:0000313" key="11">
    <source>
        <dbReference type="Proteomes" id="UP000252914"/>
    </source>
</evidence>
<name>A0A367EVK5_9ACTN</name>
<dbReference type="PANTHER" id="PTHR43806">
    <property type="entry name" value="PEPTIDASE S8"/>
    <property type="match status" value="1"/>
</dbReference>
<protein>
    <submittedName>
        <fullName evidence="10">Serine protease</fullName>
    </submittedName>
</protein>
<feature type="transmembrane region" description="Helical" evidence="7">
    <location>
        <begin position="354"/>
        <end position="374"/>
    </location>
</feature>
<dbReference type="Proteomes" id="UP000252914">
    <property type="component" value="Unassembled WGS sequence"/>
</dbReference>
<dbReference type="PANTHER" id="PTHR43806:SF11">
    <property type="entry name" value="CEREVISIN-RELATED"/>
    <property type="match status" value="1"/>
</dbReference>
<keyword evidence="3 5" id="KW-0378">Hydrolase</keyword>
<feature type="compositionally biased region" description="Low complexity" evidence="6">
    <location>
        <begin position="405"/>
        <end position="417"/>
    </location>
</feature>
<sequence length="430" mass="42330">MTHPKVRRAGLRIGTSFAAAGISALLCVGSATPAQAKTPASWESEALGLSSAQKTTRGKGVKVAVLDSGLVKDHPAVAGKVTTGPDYVKDGLHSGDPRWGEHGTAMASDVLKVAPQASILSVRVIDNKKDNDGDLTNGPSPVAQGITYAVDHGADVISMSLGGETFGSSFNEQETTALAHAAHKGVPVIASAGNEGDMFNDSSYPAGYPSVITVAAVEKGGSRAEFSTVRTYNTIAAPGFGIVSAKNTGGYAPVNGTSPAAALTSGVVALMLGKDAELKPSQVRAILTSTAAHPPGGYNPLVGHGVVNAAAAVRAVSDPPADGAAPAKYQGKTFLTPPNGVEPTQHPPLDTTELTIGLVGGGVGLVMVVGAVLLGRAGRRRAATVAGPAGPGGPAGPIGPGGPAGPVAVPGLPTSTGGPAGPGPGHSGPA</sequence>
<keyword evidence="4 5" id="KW-0720">Serine protease</keyword>
<evidence type="ECO:0000256" key="6">
    <source>
        <dbReference type="SAM" id="MobiDB-lite"/>
    </source>
</evidence>
<gene>
    <name evidence="10" type="ORF">DTL70_18470</name>
</gene>
<keyword evidence="7" id="KW-1133">Transmembrane helix</keyword>
<evidence type="ECO:0000259" key="9">
    <source>
        <dbReference type="Pfam" id="PF00082"/>
    </source>
</evidence>
<feature type="signal peptide" evidence="8">
    <location>
        <begin position="1"/>
        <end position="36"/>
    </location>
</feature>
<dbReference type="GO" id="GO:0006508">
    <property type="term" value="P:proteolysis"/>
    <property type="evidence" value="ECO:0007669"/>
    <property type="project" value="UniProtKB-KW"/>
</dbReference>
<dbReference type="PROSITE" id="PS00136">
    <property type="entry name" value="SUBTILASE_ASP"/>
    <property type="match status" value="1"/>
</dbReference>
<dbReference type="InterPro" id="IPR023827">
    <property type="entry name" value="Peptidase_S8_Asp-AS"/>
</dbReference>
<feature type="chain" id="PRO_5016927158" evidence="8">
    <location>
        <begin position="37"/>
        <end position="430"/>
    </location>
</feature>
<evidence type="ECO:0000256" key="8">
    <source>
        <dbReference type="SAM" id="SignalP"/>
    </source>
</evidence>
<dbReference type="PRINTS" id="PR00723">
    <property type="entry name" value="SUBTILISIN"/>
</dbReference>
<dbReference type="InterPro" id="IPR050131">
    <property type="entry name" value="Peptidase_S8_subtilisin-like"/>
</dbReference>
<feature type="active site" description="Charge relay system" evidence="5">
    <location>
        <position position="258"/>
    </location>
</feature>
<keyword evidence="7" id="KW-0812">Transmembrane</keyword>
<comment type="similarity">
    <text evidence="1 5">Belongs to the peptidase S8 family.</text>
</comment>
<feature type="active site" description="Charge relay system" evidence="5">
    <location>
        <position position="102"/>
    </location>
</feature>